<keyword evidence="1" id="KW-0677">Repeat</keyword>
<proteinExistence type="predicted"/>
<dbReference type="EMBL" id="FN648630">
    <property type="protein sequence ID" value="CBN74834.1"/>
    <property type="molecule type" value="Genomic_DNA"/>
</dbReference>
<feature type="region of interest" description="Disordered" evidence="2">
    <location>
        <begin position="1"/>
        <end position="33"/>
    </location>
</feature>
<reference evidence="3 4" key="1">
    <citation type="journal article" date="2010" name="Nature">
        <title>The Ectocarpus genome and the independent evolution of multicellularity in brown algae.</title>
        <authorList>
            <person name="Cock J.M."/>
            <person name="Sterck L."/>
            <person name="Rouze P."/>
            <person name="Scornet D."/>
            <person name="Allen A.E."/>
            <person name="Amoutzias G."/>
            <person name="Anthouard V."/>
            <person name="Artiguenave F."/>
            <person name="Aury J.M."/>
            <person name="Badger J.H."/>
            <person name="Beszteri B."/>
            <person name="Billiau K."/>
            <person name="Bonnet E."/>
            <person name="Bothwell J.H."/>
            <person name="Bowler C."/>
            <person name="Boyen C."/>
            <person name="Brownlee C."/>
            <person name="Carrano C.J."/>
            <person name="Charrier B."/>
            <person name="Cho G.Y."/>
            <person name="Coelho S.M."/>
            <person name="Collen J."/>
            <person name="Corre E."/>
            <person name="Da Silva C."/>
            <person name="Delage L."/>
            <person name="Delaroque N."/>
            <person name="Dittami S.M."/>
            <person name="Doulbeau S."/>
            <person name="Elias M."/>
            <person name="Farnham G."/>
            <person name="Gachon C.M."/>
            <person name="Gschloessl B."/>
            <person name="Heesch S."/>
            <person name="Jabbari K."/>
            <person name="Jubin C."/>
            <person name="Kawai H."/>
            <person name="Kimura K."/>
            <person name="Kloareg B."/>
            <person name="Kupper F.C."/>
            <person name="Lang D."/>
            <person name="Le Bail A."/>
            <person name="Leblanc C."/>
            <person name="Lerouge P."/>
            <person name="Lohr M."/>
            <person name="Lopez P.J."/>
            <person name="Martens C."/>
            <person name="Maumus F."/>
            <person name="Michel G."/>
            <person name="Miranda-Saavedra D."/>
            <person name="Morales J."/>
            <person name="Moreau H."/>
            <person name="Motomura T."/>
            <person name="Nagasato C."/>
            <person name="Napoli C.A."/>
            <person name="Nelson D.R."/>
            <person name="Nyvall-Collen P."/>
            <person name="Peters A.F."/>
            <person name="Pommier C."/>
            <person name="Potin P."/>
            <person name="Poulain J."/>
            <person name="Quesneville H."/>
            <person name="Read B."/>
            <person name="Rensing S.A."/>
            <person name="Ritter A."/>
            <person name="Rousvoal S."/>
            <person name="Samanta M."/>
            <person name="Samson G."/>
            <person name="Schroeder D.C."/>
            <person name="Segurens B."/>
            <person name="Strittmatter M."/>
            <person name="Tonon T."/>
            <person name="Tregear J.W."/>
            <person name="Valentin K."/>
            <person name="von Dassow P."/>
            <person name="Yamagishi T."/>
            <person name="Van de Peer Y."/>
            <person name="Wincker P."/>
        </authorList>
    </citation>
    <scope>NUCLEOTIDE SEQUENCE [LARGE SCALE GENOMIC DNA]</scope>
    <source>
        <strain evidence="4">Ec32 / CCAP1310/4</strain>
    </source>
</reference>
<dbReference type="Proteomes" id="UP000002630">
    <property type="component" value="Linkage Group LG03"/>
</dbReference>
<dbReference type="Gene3D" id="1.25.40.10">
    <property type="entry name" value="Tetratricopeptide repeat domain"/>
    <property type="match status" value="2"/>
</dbReference>
<dbReference type="PANTHER" id="PTHR11246:SF20">
    <property type="entry name" value="TPR-CONTAINING PROTEIN DDB_G0280363"/>
    <property type="match status" value="1"/>
</dbReference>
<dbReference type="AlphaFoldDB" id="D8LN71"/>
<dbReference type="SUPFAM" id="SSF48452">
    <property type="entry name" value="TPR-like"/>
    <property type="match status" value="3"/>
</dbReference>
<feature type="region of interest" description="Disordered" evidence="2">
    <location>
        <begin position="794"/>
        <end position="845"/>
    </location>
</feature>
<dbReference type="OrthoDB" id="440128at2759"/>
<name>D8LN71_ECTSI</name>
<feature type="region of interest" description="Disordered" evidence="2">
    <location>
        <begin position="865"/>
        <end position="898"/>
    </location>
</feature>
<accession>D8LN71</accession>
<feature type="compositionally biased region" description="Basic residues" evidence="2">
    <location>
        <begin position="1012"/>
        <end position="1022"/>
    </location>
</feature>
<dbReference type="PANTHER" id="PTHR11246">
    <property type="entry name" value="PRE-MRNA SPLICING FACTOR"/>
    <property type="match status" value="1"/>
</dbReference>
<evidence type="ECO:0000256" key="2">
    <source>
        <dbReference type="SAM" id="MobiDB-lite"/>
    </source>
</evidence>
<dbReference type="EMBL" id="FN649728">
    <property type="protein sequence ID" value="CBN74834.1"/>
    <property type="molecule type" value="Genomic_DNA"/>
</dbReference>
<evidence type="ECO:0000313" key="3">
    <source>
        <dbReference type="EMBL" id="CBN74834.1"/>
    </source>
</evidence>
<feature type="compositionally biased region" description="Low complexity" evidence="2">
    <location>
        <begin position="375"/>
        <end position="401"/>
    </location>
</feature>
<dbReference type="InterPro" id="IPR045075">
    <property type="entry name" value="Syf1-like"/>
</dbReference>
<evidence type="ECO:0008006" key="5">
    <source>
        <dbReference type="Google" id="ProtNLM"/>
    </source>
</evidence>
<feature type="region of interest" description="Disordered" evidence="2">
    <location>
        <begin position="375"/>
        <end position="435"/>
    </location>
</feature>
<keyword evidence="4" id="KW-1185">Reference proteome</keyword>
<protein>
    <recommendedName>
        <fullName evidence="5">Suppressor of forked domain-containing protein</fullName>
    </recommendedName>
</protein>
<evidence type="ECO:0000256" key="1">
    <source>
        <dbReference type="ARBA" id="ARBA00022737"/>
    </source>
</evidence>
<evidence type="ECO:0000313" key="4">
    <source>
        <dbReference type="Proteomes" id="UP000002630"/>
    </source>
</evidence>
<feature type="compositionally biased region" description="Gly residues" evidence="2">
    <location>
        <begin position="868"/>
        <end position="888"/>
    </location>
</feature>
<gene>
    <name evidence="3" type="ORF">Esi_0043_0119</name>
</gene>
<dbReference type="eggNOG" id="ENOG502QRVD">
    <property type="taxonomic scope" value="Eukaryota"/>
</dbReference>
<dbReference type="InterPro" id="IPR011990">
    <property type="entry name" value="TPR-like_helical_dom_sf"/>
</dbReference>
<dbReference type="GO" id="GO:0000398">
    <property type="term" value="P:mRNA splicing, via spliceosome"/>
    <property type="evidence" value="ECO:0007669"/>
    <property type="project" value="InterPro"/>
</dbReference>
<feature type="compositionally biased region" description="Gly residues" evidence="2">
    <location>
        <begin position="1"/>
        <end position="27"/>
    </location>
</feature>
<dbReference type="InterPro" id="IPR003107">
    <property type="entry name" value="HAT"/>
</dbReference>
<dbReference type="InParanoid" id="D8LN71"/>
<dbReference type="SMART" id="SM00386">
    <property type="entry name" value="HAT"/>
    <property type="match status" value="5"/>
</dbReference>
<feature type="compositionally biased region" description="Gly residues" evidence="2">
    <location>
        <begin position="825"/>
        <end position="836"/>
    </location>
</feature>
<dbReference type="OMA" id="ANWRARE"/>
<feature type="region of interest" description="Disordered" evidence="2">
    <location>
        <begin position="995"/>
        <end position="1042"/>
    </location>
</feature>
<sequence length="1135" mass="120089">MHHPGGSSGSGGGGGGGGGAGAGGGGAAMIPVPAPSMDEKQVKRAELVESPTTRLAFKDFYRAFRAKEKTSFHAAKVFAMECFKMLPVKVHWRLYLEIADLARRENRFVEARKLYRKVTKMQPFASQGWVEYCKLEEEFGDLSRCSQILRRGLTFCEYSETLLIKAVKQEERAGNLDGARELLSRLKHVGIENVWRTVLEGALLEARSGNTDVARKVLKYLMTHVPWYGPIYYEAFRLEEKAEHFESALAIVQRGLQEIPRYGPLWFGAFRLSEKLDMRDAKKALVEGKSPFEAYQQRATSDASRRGQMVVCSRAKETVEKAKDCISKELVWKVHFEAAQIEERLASVCAKEIATRSLQAAAAAAAAGAKRAPPAAANAATGGGATAAAPPAAAKSSGPANVPLTPMTPRELREKLRQPSSPSPAAGRVDLPATSSAAATADPAAVPVAAAAAAATGGGGGVGVGEAETSIDLVRSEALPSSSAGQVAAAAAAAAAAGSKGLGDSGAEAGGVAVADVDGGGGGGGGGGGIVSEAQARNSLLGPCRSAYAHAVLTCPHNLRWKVWLAGARMELAAGNCLHAQRLLNRAFQEVPEKSKSHVFLECARLEEFTGNLECARQILERARVETKSEWKVFLESVLLEIRANDWQRAATEAQEALKVHSGAGRLWAVLVQLKQRDSDQAQQASLKQALKEVPKSGEVWCEGARIHLNPLSKAFDLETAGKYLGFAVQFTPQYGDSFMECLRLGLLNDIFLPKARAIADAREKKKKAAAEPATTTTATAAAAAAAAPLLLPSEAASPGRVEREGVEGMTTPVKEAPREAVKHAGGGDGDSGGPADGTRAARPEGDDVVDAVAATAVAVAAVDGKQEGGGGGGGGGGGDEVTGGGGDEPSPGRVPGGRFELGEDEVAAAGRLSPGDFLRAEVEGLVLRCVNADPNYGSMWFHCRHRPSDTAKSILMMSKVMMAEELTNLQDVYLHAVTRHVLLQREADAYLASRKPLEEETEGEGEGESARRRRRPRRHHGGGVGGGRSSRRRGRREGRAERRARLLEVAGRLAPPVGFGEEGGGGLKNIRGRNRPEVTIESPSVLGLLPFYPAAGAEDFVTGLASLNRITAQMGRLRSEDRRKILFGSDQIVP</sequence>
<organism evidence="3 4">
    <name type="scientific">Ectocarpus siliculosus</name>
    <name type="common">Brown alga</name>
    <name type="synonym">Conferva siliculosa</name>
    <dbReference type="NCBI Taxonomy" id="2880"/>
    <lineage>
        <taxon>Eukaryota</taxon>
        <taxon>Sar</taxon>
        <taxon>Stramenopiles</taxon>
        <taxon>Ochrophyta</taxon>
        <taxon>PX clade</taxon>
        <taxon>Phaeophyceae</taxon>
        <taxon>Ectocarpales</taxon>
        <taxon>Ectocarpaceae</taxon>
        <taxon>Ectocarpus</taxon>
    </lineage>
</organism>
<dbReference type="STRING" id="2880.D8LN71"/>